<keyword evidence="3" id="KW-0285">Flavoprotein</keyword>
<evidence type="ECO:0008006" key="11">
    <source>
        <dbReference type="Google" id="ProtNLM"/>
    </source>
</evidence>
<keyword evidence="5" id="KW-0521">NADP</keyword>
<dbReference type="InterPro" id="IPR000960">
    <property type="entry name" value="Flavin_mOase"/>
</dbReference>
<dbReference type="Gene3D" id="3.50.50.60">
    <property type="entry name" value="FAD/NAD(P)-binding domain"/>
    <property type="match status" value="2"/>
</dbReference>
<evidence type="ECO:0000256" key="5">
    <source>
        <dbReference type="ARBA" id="ARBA00022857"/>
    </source>
</evidence>
<reference evidence="9 10" key="1">
    <citation type="submission" date="2020-01" db="EMBL/GenBank/DDBJ databases">
        <authorList>
            <consortium name="DOE Joint Genome Institute"/>
            <person name="Haridas S."/>
            <person name="Albert R."/>
            <person name="Binder M."/>
            <person name="Bloem J."/>
            <person name="Labutti K."/>
            <person name="Salamov A."/>
            <person name="Andreopoulos B."/>
            <person name="Baker S.E."/>
            <person name="Barry K."/>
            <person name="Bills G."/>
            <person name="Bluhm B.H."/>
            <person name="Cannon C."/>
            <person name="Castanera R."/>
            <person name="Culley D.E."/>
            <person name="Daum C."/>
            <person name="Ezra D."/>
            <person name="Gonzalez J.B."/>
            <person name="Henrissat B."/>
            <person name="Kuo A."/>
            <person name="Liang C."/>
            <person name="Lipzen A."/>
            <person name="Lutzoni F."/>
            <person name="Magnuson J."/>
            <person name="Mondo S."/>
            <person name="Nolan M."/>
            <person name="Ohm R."/>
            <person name="Pangilinan J."/>
            <person name="Park H.-J.H."/>
            <person name="Ramirez L."/>
            <person name="Alfaro M."/>
            <person name="Sun H."/>
            <person name="Tritt A."/>
            <person name="Yoshinaga Y."/>
            <person name="Zwiers L.-H.L."/>
            <person name="Turgeon B.G."/>
            <person name="Goodwin S.B."/>
            <person name="Spatafora J.W."/>
            <person name="Crous P.W."/>
            <person name="Grigoriev I.V."/>
        </authorList>
    </citation>
    <scope>NUCLEOTIDE SEQUENCE [LARGE SCALE GENOMIC DNA]</scope>
    <source>
        <strain evidence="9 10">CBS 611.86</strain>
    </source>
</reference>
<dbReference type="PANTHER" id="PTHR23023">
    <property type="entry name" value="DIMETHYLANILINE MONOOXYGENASE"/>
    <property type="match status" value="1"/>
</dbReference>
<accession>A0A7C8M093</accession>
<dbReference type="GO" id="GO:0004499">
    <property type="term" value="F:N,N-dimethylaniline monooxygenase activity"/>
    <property type="evidence" value="ECO:0007669"/>
    <property type="project" value="InterPro"/>
</dbReference>
<gene>
    <name evidence="9" type="ORF">BDV95DRAFT_506387</name>
</gene>
<keyword evidence="6" id="KW-0560">Oxidoreductase</keyword>
<feature type="region of interest" description="Disordered" evidence="8">
    <location>
        <begin position="63"/>
        <end position="88"/>
    </location>
</feature>
<dbReference type="GO" id="GO:0050660">
    <property type="term" value="F:flavin adenine dinucleotide binding"/>
    <property type="evidence" value="ECO:0007669"/>
    <property type="project" value="InterPro"/>
</dbReference>
<keyword evidence="7" id="KW-0503">Monooxygenase</keyword>
<dbReference type="Pfam" id="PF00743">
    <property type="entry name" value="FMO-like"/>
    <property type="match status" value="2"/>
</dbReference>
<comment type="similarity">
    <text evidence="2">Belongs to the FMO family.</text>
</comment>
<evidence type="ECO:0000313" key="10">
    <source>
        <dbReference type="Proteomes" id="UP000481861"/>
    </source>
</evidence>
<dbReference type="InterPro" id="IPR050346">
    <property type="entry name" value="FMO-like"/>
</dbReference>
<evidence type="ECO:0000256" key="6">
    <source>
        <dbReference type="ARBA" id="ARBA00023002"/>
    </source>
</evidence>
<dbReference type="Proteomes" id="UP000481861">
    <property type="component" value="Unassembled WGS sequence"/>
</dbReference>
<dbReference type="Pfam" id="PF13450">
    <property type="entry name" value="NAD_binding_8"/>
    <property type="match status" value="1"/>
</dbReference>
<keyword evidence="10" id="KW-1185">Reference proteome</keyword>
<comment type="caution">
    <text evidence="9">The sequence shown here is derived from an EMBL/GenBank/DDBJ whole genome shotgun (WGS) entry which is preliminary data.</text>
</comment>
<evidence type="ECO:0000256" key="8">
    <source>
        <dbReference type="SAM" id="MobiDB-lite"/>
    </source>
</evidence>
<dbReference type="InterPro" id="IPR036188">
    <property type="entry name" value="FAD/NAD-bd_sf"/>
</dbReference>
<proteinExistence type="inferred from homology"/>
<evidence type="ECO:0000256" key="4">
    <source>
        <dbReference type="ARBA" id="ARBA00022827"/>
    </source>
</evidence>
<dbReference type="PRINTS" id="PR00370">
    <property type="entry name" value="FMOXYGENASE"/>
</dbReference>
<evidence type="ECO:0000313" key="9">
    <source>
        <dbReference type="EMBL" id="KAF2865700.1"/>
    </source>
</evidence>
<dbReference type="SUPFAM" id="SSF51905">
    <property type="entry name" value="FAD/NAD(P)-binding domain"/>
    <property type="match status" value="2"/>
</dbReference>
<name>A0A7C8M093_9PLEO</name>
<keyword evidence="4" id="KW-0274">FAD</keyword>
<dbReference type="GO" id="GO:0050661">
    <property type="term" value="F:NADP binding"/>
    <property type="evidence" value="ECO:0007669"/>
    <property type="project" value="InterPro"/>
</dbReference>
<dbReference type="EMBL" id="JAADJZ010000031">
    <property type="protein sequence ID" value="KAF2865700.1"/>
    <property type="molecule type" value="Genomic_DNA"/>
</dbReference>
<comment type="cofactor">
    <cofactor evidence="1">
        <name>FAD</name>
        <dbReference type="ChEBI" id="CHEBI:57692"/>
    </cofactor>
</comment>
<dbReference type="FunFam" id="3.50.50.60:FF:000138">
    <property type="entry name" value="Flavin-containing monooxygenase"/>
    <property type="match status" value="1"/>
</dbReference>
<evidence type="ECO:0000256" key="2">
    <source>
        <dbReference type="ARBA" id="ARBA00009183"/>
    </source>
</evidence>
<evidence type="ECO:0000256" key="3">
    <source>
        <dbReference type="ARBA" id="ARBA00022630"/>
    </source>
</evidence>
<sequence>MLSLRAKTVAVIGAGPSGLAAAKYLRAEKAFDRITVFEQRSRVGGIWNYTPDAREDDLCNIPQTDPRGKNQDPVWKEAPSATARSQDGVENSAAFLSPMYEKLETNIPRGLMGFQDLEWPEDSQLFPKHETVLDYIEEYGKDVQDLIQFETQVINVEPLSATFDSQWTVRTRPLHSTIFQDEIFDAVIVANGHFIVPFIPDIEGIKEWNEQYPGSITHSKYFRRPEEFSGKRVIVVGNSASGLDISTQIASFSQQPLLWSSKSTSQFGPAADIRKRDLPPIARFLPSKNRAVEFEDGTIEKDIDAILFATGYFYSLPFLHGIKPPLITEGSHVEHTYQHLFYAPQPTLSFLALPQRVIPFPIAEAQSAVLSRVYSGRLCLPSYKTLLSWYPSQLAALTSACAPLKNFHLLPFPKDGNYINELSTWALTATPREGLVHNGVGKKPPLWGEWEFWCRENFPAIRAAFGKLGEARYKVRTLEEVGFRYEDHLKRQEREEAKIV</sequence>
<organism evidence="9 10">
    <name type="scientific">Massariosphaeria phaeospora</name>
    <dbReference type="NCBI Taxonomy" id="100035"/>
    <lineage>
        <taxon>Eukaryota</taxon>
        <taxon>Fungi</taxon>
        <taxon>Dikarya</taxon>
        <taxon>Ascomycota</taxon>
        <taxon>Pezizomycotina</taxon>
        <taxon>Dothideomycetes</taxon>
        <taxon>Pleosporomycetidae</taxon>
        <taxon>Pleosporales</taxon>
        <taxon>Pleosporales incertae sedis</taxon>
        <taxon>Massariosphaeria</taxon>
    </lineage>
</organism>
<dbReference type="AlphaFoldDB" id="A0A7C8M093"/>
<dbReference type="InterPro" id="IPR020946">
    <property type="entry name" value="Flavin_mOase-like"/>
</dbReference>
<protein>
    <recommendedName>
        <fullName evidence="11">Flavin dependent monooxygenase</fullName>
    </recommendedName>
</protein>
<evidence type="ECO:0000256" key="7">
    <source>
        <dbReference type="ARBA" id="ARBA00023033"/>
    </source>
</evidence>
<dbReference type="OrthoDB" id="66881at2759"/>
<evidence type="ECO:0000256" key="1">
    <source>
        <dbReference type="ARBA" id="ARBA00001974"/>
    </source>
</evidence>